<dbReference type="SUPFAM" id="SSF54236">
    <property type="entry name" value="Ubiquitin-like"/>
    <property type="match status" value="1"/>
</dbReference>
<dbReference type="InterPro" id="IPR039049">
    <property type="entry name" value="ELOB"/>
</dbReference>
<proteinExistence type="predicted"/>
<keyword evidence="2" id="KW-1185">Reference proteome</keyword>
<dbReference type="GO" id="GO:0030891">
    <property type="term" value="C:VCB complex"/>
    <property type="evidence" value="ECO:0007669"/>
    <property type="project" value="InterPro"/>
</dbReference>
<evidence type="ECO:0000313" key="2">
    <source>
        <dbReference type="Proteomes" id="UP000007819"/>
    </source>
</evidence>
<dbReference type="AlphaFoldDB" id="A0A8R2JLU1"/>
<dbReference type="GO" id="GO:0070449">
    <property type="term" value="C:elongin complex"/>
    <property type="evidence" value="ECO:0007669"/>
    <property type="project" value="InterPro"/>
</dbReference>
<dbReference type="KEGG" id="api:100573045"/>
<dbReference type="RefSeq" id="XP_029341505.1">
    <property type="nucleotide sequence ID" value="XM_029485645.1"/>
</dbReference>
<dbReference type="PANTHER" id="PTHR13248">
    <property type="entry name" value="TRANSCRIPTION ELONGATION FACTOR B POLYPEPTIDE 2"/>
    <property type="match status" value="1"/>
</dbReference>
<dbReference type="EnsemblMetazoa" id="XM_029485645.1">
    <property type="protein sequence ID" value="XP_029341505.1"/>
    <property type="gene ID" value="LOC100573045"/>
</dbReference>
<sequence>MSQNLIVEDAYMMIQRKKKTIYINTKKCSPVNELKKMVGCIIKTSPENLQLYYKNVIMDGKKMLSDYFDSSLCIDPVSIGLALKMDNGEFEPLDIVPFPVQL</sequence>
<dbReference type="Proteomes" id="UP000007819">
    <property type="component" value="Chromosome X"/>
</dbReference>
<dbReference type="PANTHER" id="PTHR13248:SF4">
    <property type="entry name" value="ELONGIN B"/>
    <property type="match status" value="1"/>
</dbReference>
<dbReference type="Gene3D" id="3.10.20.90">
    <property type="entry name" value="Phosphatidylinositol 3-kinase Catalytic Subunit, Chain A, domain 1"/>
    <property type="match status" value="1"/>
</dbReference>
<evidence type="ECO:0000313" key="1">
    <source>
        <dbReference type="EnsemblMetazoa" id="XP_029341505.1"/>
    </source>
</evidence>
<accession>A0A8R2JLU1</accession>
<reference evidence="1" key="2">
    <citation type="submission" date="2022-06" db="UniProtKB">
        <authorList>
            <consortium name="EnsemblMetazoa"/>
        </authorList>
    </citation>
    <scope>IDENTIFICATION</scope>
</reference>
<organism evidence="1 2">
    <name type="scientific">Acyrthosiphon pisum</name>
    <name type="common">Pea aphid</name>
    <dbReference type="NCBI Taxonomy" id="7029"/>
    <lineage>
        <taxon>Eukaryota</taxon>
        <taxon>Metazoa</taxon>
        <taxon>Ecdysozoa</taxon>
        <taxon>Arthropoda</taxon>
        <taxon>Hexapoda</taxon>
        <taxon>Insecta</taxon>
        <taxon>Pterygota</taxon>
        <taxon>Neoptera</taxon>
        <taxon>Paraneoptera</taxon>
        <taxon>Hemiptera</taxon>
        <taxon>Sternorrhyncha</taxon>
        <taxon>Aphidomorpha</taxon>
        <taxon>Aphidoidea</taxon>
        <taxon>Aphididae</taxon>
        <taxon>Macrosiphini</taxon>
        <taxon>Acyrthosiphon</taxon>
    </lineage>
</organism>
<reference evidence="2" key="1">
    <citation type="submission" date="2010-06" db="EMBL/GenBank/DDBJ databases">
        <authorList>
            <person name="Jiang H."/>
            <person name="Abraham K."/>
            <person name="Ali S."/>
            <person name="Alsbrooks S.L."/>
            <person name="Anim B.N."/>
            <person name="Anosike U.S."/>
            <person name="Attaway T."/>
            <person name="Bandaranaike D.P."/>
            <person name="Battles P.K."/>
            <person name="Bell S.N."/>
            <person name="Bell A.V."/>
            <person name="Beltran B."/>
            <person name="Bickham C."/>
            <person name="Bustamante Y."/>
            <person name="Caleb T."/>
            <person name="Canada A."/>
            <person name="Cardenas V."/>
            <person name="Carter K."/>
            <person name="Chacko J."/>
            <person name="Chandrabose M.N."/>
            <person name="Chavez D."/>
            <person name="Chavez A."/>
            <person name="Chen L."/>
            <person name="Chu H.-S."/>
            <person name="Claassen K.J."/>
            <person name="Cockrell R."/>
            <person name="Collins M."/>
            <person name="Cooper J.A."/>
            <person name="Cree A."/>
            <person name="Curry S.M."/>
            <person name="Da Y."/>
            <person name="Dao M.D."/>
            <person name="Das B."/>
            <person name="Davila M.-L."/>
            <person name="Davy-Carroll L."/>
            <person name="Denson S."/>
            <person name="Dinh H."/>
            <person name="Ebong V.E."/>
            <person name="Edwards J.R."/>
            <person name="Egan A."/>
            <person name="El-Daye J."/>
            <person name="Escobedo L."/>
            <person name="Fernandez S."/>
            <person name="Fernando P.R."/>
            <person name="Flagg N."/>
            <person name="Forbes L.D."/>
            <person name="Fowler R.G."/>
            <person name="Fu Q."/>
            <person name="Gabisi R.A."/>
            <person name="Ganer J."/>
            <person name="Garbino Pronczuk A."/>
            <person name="Garcia R.M."/>
            <person name="Garner T."/>
            <person name="Garrett T.E."/>
            <person name="Gonzalez D.A."/>
            <person name="Hamid H."/>
            <person name="Hawkins E.S."/>
            <person name="Hirani K."/>
            <person name="Hogues M.E."/>
            <person name="Hollins B."/>
            <person name="Hsiao C.-H."/>
            <person name="Jabil R."/>
            <person name="James M.L."/>
            <person name="Jhangiani S.N."/>
            <person name="Johnson B."/>
            <person name="Johnson Q."/>
            <person name="Joshi V."/>
            <person name="Kalu J.B."/>
            <person name="Kam C."/>
            <person name="Kashfia A."/>
            <person name="Keebler J."/>
            <person name="Kisamo H."/>
            <person name="Kovar C.L."/>
            <person name="Lago L.A."/>
            <person name="Lai C.-Y."/>
            <person name="Laidlaw J."/>
            <person name="Lara F."/>
            <person name="Le T.-K."/>
            <person name="Lee S.L."/>
            <person name="Legall F.H."/>
            <person name="Lemon S.J."/>
            <person name="Lewis L.R."/>
            <person name="Li B."/>
            <person name="Liu Y."/>
            <person name="Liu Y.-S."/>
            <person name="Lopez J."/>
            <person name="Lozado R.J."/>
            <person name="Lu J."/>
            <person name="Madu R.C."/>
            <person name="Maheshwari M."/>
            <person name="Maheshwari R."/>
            <person name="Malloy K."/>
            <person name="Martinez E."/>
            <person name="Mathew T."/>
            <person name="Mercado I.C."/>
            <person name="Mercado C."/>
            <person name="Meyer B."/>
            <person name="Montgomery K."/>
            <person name="Morgan M.B."/>
            <person name="Munidasa M."/>
            <person name="Nazareth L.V."/>
            <person name="Nelson J."/>
            <person name="Ng B.M."/>
            <person name="Nguyen N.B."/>
            <person name="Nguyen P.Q."/>
            <person name="Nguyen T."/>
            <person name="Obregon M."/>
            <person name="Okwuonu G.O."/>
            <person name="Onwere C.G."/>
            <person name="Orozco G."/>
            <person name="Parra A."/>
            <person name="Patel S."/>
            <person name="Patil S."/>
            <person name="Perez A."/>
            <person name="Perez Y."/>
            <person name="Pham C."/>
            <person name="Primus E.L."/>
            <person name="Pu L.-L."/>
            <person name="Puazo M."/>
            <person name="Qin X."/>
            <person name="Quiroz J.B."/>
            <person name="Reese J."/>
            <person name="Richards S."/>
            <person name="Rives C.M."/>
            <person name="Robberts R."/>
            <person name="Ruiz S.J."/>
            <person name="Ruiz M.J."/>
            <person name="Santibanez J."/>
            <person name="Schneider B.W."/>
            <person name="Sisson I."/>
            <person name="Smith M."/>
            <person name="Sodergren E."/>
            <person name="Song X.-Z."/>
            <person name="Song B.B."/>
            <person name="Summersgill H."/>
            <person name="Thelus R."/>
            <person name="Thornton R.D."/>
            <person name="Trejos Z.Y."/>
            <person name="Usmani K."/>
            <person name="Vattathil S."/>
            <person name="Villasana D."/>
            <person name="Walker D.L."/>
            <person name="Wang S."/>
            <person name="Wang K."/>
            <person name="White C.S."/>
            <person name="Williams A.C."/>
            <person name="Williamson J."/>
            <person name="Wilson K."/>
            <person name="Woghiren I.O."/>
            <person name="Woodworth J.R."/>
            <person name="Worley K.C."/>
            <person name="Wright R.A."/>
            <person name="Wu W."/>
            <person name="Young L."/>
            <person name="Zhang L."/>
            <person name="Zhang J."/>
            <person name="Zhu Y."/>
            <person name="Muzny D.M."/>
            <person name="Weinstock G."/>
            <person name="Gibbs R.A."/>
        </authorList>
    </citation>
    <scope>NUCLEOTIDE SEQUENCE [LARGE SCALE GENOMIC DNA]</scope>
    <source>
        <strain evidence="2">LSR1</strain>
    </source>
</reference>
<dbReference type="GO" id="GO:0006368">
    <property type="term" value="P:transcription elongation by RNA polymerase II"/>
    <property type="evidence" value="ECO:0007669"/>
    <property type="project" value="InterPro"/>
</dbReference>
<dbReference type="InterPro" id="IPR029071">
    <property type="entry name" value="Ubiquitin-like_domsf"/>
</dbReference>
<protein>
    <submittedName>
        <fullName evidence="1">Uncharacterized protein</fullName>
    </submittedName>
</protein>
<name>A0A8R2JLU1_ACYPI</name>
<dbReference type="OrthoDB" id="7537057at2759"/>
<dbReference type="GeneID" id="100573045"/>